<comment type="similarity">
    <text evidence="1">Belongs to the EamA transporter family.</text>
</comment>
<feature type="transmembrane region" description="Helical" evidence="2">
    <location>
        <begin position="34"/>
        <end position="57"/>
    </location>
</feature>
<dbReference type="PATRIC" id="fig|230089.6.peg.2106"/>
<proteinExistence type="inferred from homology"/>
<feature type="transmembrane region" description="Helical" evidence="2">
    <location>
        <begin position="95"/>
        <end position="116"/>
    </location>
</feature>
<organism evidence="4 5">
    <name type="scientific">Photorhabdus thracensis</name>
    <dbReference type="NCBI Taxonomy" id="230089"/>
    <lineage>
        <taxon>Bacteria</taxon>
        <taxon>Pseudomonadati</taxon>
        <taxon>Pseudomonadota</taxon>
        <taxon>Gammaproteobacteria</taxon>
        <taxon>Enterobacterales</taxon>
        <taxon>Morganellaceae</taxon>
        <taxon>Photorhabdus</taxon>
    </lineage>
</organism>
<keyword evidence="2" id="KW-1133">Transmembrane helix</keyword>
<evidence type="ECO:0000313" key="5">
    <source>
        <dbReference type="Proteomes" id="UP000034866"/>
    </source>
</evidence>
<feature type="transmembrane region" description="Helical" evidence="2">
    <location>
        <begin position="224"/>
        <end position="243"/>
    </location>
</feature>
<evidence type="ECO:0000256" key="2">
    <source>
        <dbReference type="SAM" id="Phobius"/>
    </source>
</evidence>
<dbReference type="Proteomes" id="UP000034866">
    <property type="component" value="Chromosome"/>
</dbReference>
<feature type="transmembrane region" description="Helical" evidence="2">
    <location>
        <begin position="250"/>
        <end position="271"/>
    </location>
</feature>
<dbReference type="Pfam" id="PF00892">
    <property type="entry name" value="EamA"/>
    <property type="match status" value="1"/>
</dbReference>
<dbReference type="GO" id="GO:0016020">
    <property type="term" value="C:membrane"/>
    <property type="evidence" value="ECO:0007669"/>
    <property type="project" value="InterPro"/>
</dbReference>
<dbReference type="KEGG" id="ptt:VY86_09505"/>
<reference evidence="4 5" key="1">
    <citation type="journal article" date="2015" name="J. Biotechnol.">
        <title>Complete genome sequence of Photorhabdus temperata subsp. thracensis 39-8(T), an entomopathogenic bacterium for the improved commercial bioinsecticide.</title>
        <authorList>
            <person name="Kwak Y."/>
            <person name="Shin J.H."/>
        </authorList>
    </citation>
    <scope>NUCLEOTIDE SEQUENCE [LARGE SCALE GENOMIC DNA]</scope>
    <source>
        <strain evidence="4 5">DSM 15199</strain>
    </source>
</reference>
<dbReference type="InterPro" id="IPR000620">
    <property type="entry name" value="EamA_dom"/>
</dbReference>
<keyword evidence="2" id="KW-0472">Membrane</keyword>
<name>A0A0F7LNX7_9GAMM</name>
<reference evidence="5" key="2">
    <citation type="submission" date="2015-03" db="EMBL/GenBank/DDBJ databases">
        <title>Genome sequence of Azospirillum thiophilum strain DSM 21654T.</title>
        <authorList>
            <person name="Kwak Y."/>
            <person name="Shin J.-H."/>
        </authorList>
    </citation>
    <scope>NUCLEOTIDE SEQUENCE [LARGE SCALE GENOMIC DNA]</scope>
    <source>
        <strain evidence="5">DSM 15199</strain>
    </source>
</reference>
<feature type="transmembrane region" description="Helical" evidence="2">
    <location>
        <begin position="277"/>
        <end position="297"/>
    </location>
</feature>
<dbReference type="EMBL" id="CP011104">
    <property type="protein sequence ID" value="AKH63536.1"/>
    <property type="molecule type" value="Genomic_DNA"/>
</dbReference>
<evidence type="ECO:0000259" key="3">
    <source>
        <dbReference type="Pfam" id="PF00892"/>
    </source>
</evidence>
<evidence type="ECO:0000256" key="1">
    <source>
        <dbReference type="ARBA" id="ARBA00007362"/>
    </source>
</evidence>
<gene>
    <name evidence="4" type="ORF">VY86_09505</name>
</gene>
<protein>
    <submittedName>
        <fullName evidence="4">Transporter</fullName>
    </submittedName>
</protein>
<sequence>MSSYNGVIYGVIFCLISAAFDVFVAYLTQSINSAIVIFYCFISSTLLFMMISIFKGIDQLIVKVRKNTLLVLIVNISILLNWGGLIISLRFLEPAIVGVASVACGPAITILLSSFIDKDEAKTEKLEVVISWLVLIGVGVMLVNTFLGNSGLSSTSTQDRIIGIVSVIIGAVGTVLYTISSKKLFKEKWQTYEILSVRSILMVILSFCYISLSDVSLSLNIDLILPMLILVAVGHLLPIYLVLKAINAITPLHISLLFLLIPVFTILFQYLDSRIAFSVESLIAASVIVSLLIILGVSKIKKTKGYNEV</sequence>
<dbReference type="PANTHER" id="PTHR22911:SF102">
    <property type="entry name" value="MEMBRANE PROTEIN"/>
    <property type="match status" value="1"/>
</dbReference>
<feature type="transmembrane region" description="Helical" evidence="2">
    <location>
        <begin position="7"/>
        <end position="28"/>
    </location>
</feature>
<evidence type="ECO:0000313" key="4">
    <source>
        <dbReference type="EMBL" id="AKH63536.1"/>
    </source>
</evidence>
<feature type="transmembrane region" description="Helical" evidence="2">
    <location>
        <begin position="128"/>
        <end position="148"/>
    </location>
</feature>
<dbReference type="OrthoDB" id="6847955at2"/>
<feature type="domain" description="EamA" evidence="3">
    <location>
        <begin position="162"/>
        <end position="290"/>
    </location>
</feature>
<keyword evidence="2" id="KW-0812">Transmembrane</keyword>
<keyword evidence="5" id="KW-1185">Reference proteome</keyword>
<feature type="transmembrane region" description="Helical" evidence="2">
    <location>
        <begin position="69"/>
        <end position="89"/>
    </location>
</feature>
<feature type="transmembrane region" description="Helical" evidence="2">
    <location>
        <begin position="160"/>
        <end position="179"/>
    </location>
</feature>
<accession>A0A0F7LNX7</accession>
<dbReference type="AlphaFoldDB" id="A0A0F7LNX7"/>
<dbReference type="PANTHER" id="PTHR22911">
    <property type="entry name" value="ACYL-MALONYL CONDENSING ENZYME-RELATED"/>
    <property type="match status" value="1"/>
</dbReference>
<dbReference type="RefSeq" id="WP_046974784.1">
    <property type="nucleotide sequence ID" value="NZ_CP011104.1"/>
</dbReference>
<feature type="transmembrane region" description="Helical" evidence="2">
    <location>
        <begin position="191"/>
        <end position="212"/>
    </location>
</feature>